<dbReference type="Pfam" id="PF16859">
    <property type="entry name" value="TetR_C_11"/>
    <property type="match status" value="1"/>
</dbReference>
<feature type="DNA-binding region" description="H-T-H motif" evidence="4">
    <location>
        <begin position="35"/>
        <end position="54"/>
    </location>
</feature>
<dbReference type="PROSITE" id="PS50977">
    <property type="entry name" value="HTH_TETR_2"/>
    <property type="match status" value="1"/>
</dbReference>
<keyword evidence="3" id="KW-0804">Transcription</keyword>
<evidence type="ECO:0000256" key="2">
    <source>
        <dbReference type="ARBA" id="ARBA00023125"/>
    </source>
</evidence>
<dbReference type="InterPro" id="IPR009057">
    <property type="entry name" value="Homeodomain-like_sf"/>
</dbReference>
<keyword evidence="2 4" id="KW-0238">DNA-binding</keyword>
<evidence type="ECO:0000259" key="5">
    <source>
        <dbReference type="PROSITE" id="PS50977"/>
    </source>
</evidence>
<dbReference type="Gene3D" id="1.10.10.60">
    <property type="entry name" value="Homeodomain-like"/>
    <property type="match status" value="1"/>
</dbReference>
<evidence type="ECO:0000256" key="4">
    <source>
        <dbReference type="PROSITE-ProRule" id="PRU00335"/>
    </source>
</evidence>
<evidence type="ECO:0000256" key="3">
    <source>
        <dbReference type="ARBA" id="ARBA00023163"/>
    </source>
</evidence>
<sequence length="193" mass="21317">MSSTTGGHRRGKAVRDNVLTAALNELLNVGVDGVTVASVAEAAGVHVTSIYRRWRTREQLITDAVLSHLDPLSIDVPDTGSVRDDLIALLASLDESMSSPQNWALLRLATMPIEIDRLEEARRRITDERMTEVATILERGVARGEISPHVDHRLALEAMYGPVYARRLLTHEEVDEAYLAGLVDLFLDGIRAR</sequence>
<dbReference type="Proteomes" id="UP001205740">
    <property type="component" value="Unassembled WGS sequence"/>
</dbReference>
<dbReference type="EMBL" id="JAMTCG010000003">
    <property type="protein sequence ID" value="MCP2160939.1"/>
    <property type="molecule type" value="Genomic_DNA"/>
</dbReference>
<feature type="domain" description="HTH tetR-type" evidence="5">
    <location>
        <begin position="12"/>
        <end position="72"/>
    </location>
</feature>
<dbReference type="SUPFAM" id="SSF48498">
    <property type="entry name" value="Tetracyclin repressor-like, C-terminal domain"/>
    <property type="match status" value="1"/>
</dbReference>
<dbReference type="RefSeq" id="WP_253654492.1">
    <property type="nucleotide sequence ID" value="NZ_BAAAOE010000003.1"/>
</dbReference>
<dbReference type="SUPFAM" id="SSF46689">
    <property type="entry name" value="Homeodomain-like"/>
    <property type="match status" value="1"/>
</dbReference>
<evidence type="ECO:0000256" key="1">
    <source>
        <dbReference type="ARBA" id="ARBA00023015"/>
    </source>
</evidence>
<organism evidence="6 7">
    <name type="scientific">Williamsia serinedens</name>
    <dbReference type="NCBI Taxonomy" id="391736"/>
    <lineage>
        <taxon>Bacteria</taxon>
        <taxon>Bacillati</taxon>
        <taxon>Actinomycetota</taxon>
        <taxon>Actinomycetes</taxon>
        <taxon>Mycobacteriales</taxon>
        <taxon>Nocardiaceae</taxon>
        <taxon>Williamsia</taxon>
    </lineage>
</organism>
<dbReference type="InterPro" id="IPR036271">
    <property type="entry name" value="Tet_transcr_reg_TetR-rel_C_sf"/>
</dbReference>
<reference evidence="6 7" key="1">
    <citation type="submission" date="2022-06" db="EMBL/GenBank/DDBJ databases">
        <title>Genomic Encyclopedia of Archaeal and Bacterial Type Strains, Phase II (KMG-II): from individual species to whole genera.</title>
        <authorList>
            <person name="Goeker M."/>
        </authorList>
    </citation>
    <scope>NUCLEOTIDE SEQUENCE [LARGE SCALE GENOMIC DNA]</scope>
    <source>
        <strain evidence="6 7">DSM 45037</strain>
    </source>
</reference>
<keyword evidence="7" id="KW-1185">Reference proteome</keyword>
<evidence type="ECO:0000313" key="7">
    <source>
        <dbReference type="Proteomes" id="UP001205740"/>
    </source>
</evidence>
<dbReference type="Gene3D" id="1.10.357.10">
    <property type="entry name" value="Tetracycline Repressor, domain 2"/>
    <property type="match status" value="1"/>
</dbReference>
<accession>A0ABT1H120</accession>
<comment type="caution">
    <text evidence="6">The sequence shown here is derived from an EMBL/GenBank/DDBJ whole genome shotgun (WGS) entry which is preliminary data.</text>
</comment>
<protein>
    <submittedName>
        <fullName evidence="6">Transcriptional regulator, TetR family</fullName>
    </submittedName>
</protein>
<dbReference type="Pfam" id="PF00440">
    <property type="entry name" value="TetR_N"/>
    <property type="match status" value="1"/>
</dbReference>
<proteinExistence type="predicted"/>
<keyword evidence="1" id="KW-0805">Transcription regulation</keyword>
<dbReference type="InterPro" id="IPR011075">
    <property type="entry name" value="TetR_C"/>
</dbReference>
<dbReference type="InterPro" id="IPR050109">
    <property type="entry name" value="HTH-type_TetR-like_transc_reg"/>
</dbReference>
<evidence type="ECO:0000313" key="6">
    <source>
        <dbReference type="EMBL" id="MCP2160939.1"/>
    </source>
</evidence>
<dbReference type="InterPro" id="IPR001647">
    <property type="entry name" value="HTH_TetR"/>
</dbReference>
<gene>
    <name evidence="6" type="ORF">LX12_002126</name>
</gene>
<dbReference type="PANTHER" id="PTHR30055:SF148">
    <property type="entry name" value="TETR-FAMILY TRANSCRIPTIONAL REGULATOR"/>
    <property type="match status" value="1"/>
</dbReference>
<name>A0ABT1H120_9NOCA</name>
<dbReference type="PANTHER" id="PTHR30055">
    <property type="entry name" value="HTH-TYPE TRANSCRIPTIONAL REGULATOR RUTR"/>
    <property type="match status" value="1"/>
</dbReference>